<evidence type="ECO:0000313" key="5">
    <source>
        <dbReference type="EMBL" id="JAT63029.1"/>
    </source>
</evidence>
<dbReference type="EMBL" id="GDJX01004907">
    <property type="protein sequence ID" value="JAT63029.1"/>
    <property type="molecule type" value="Transcribed_RNA"/>
</dbReference>
<protein>
    <submittedName>
        <fullName evidence="4">mTERF domain-containing protein 3, mitochondrial</fullName>
    </submittedName>
</protein>
<keyword evidence="2" id="KW-0806">Transcription termination</keyword>
<keyword evidence="3" id="KW-0809">Transit peptide</keyword>
<evidence type="ECO:0000256" key="2">
    <source>
        <dbReference type="ARBA" id="ARBA00022472"/>
    </source>
</evidence>
<dbReference type="Pfam" id="PF02536">
    <property type="entry name" value="mTERF"/>
    <property type="match status" value="2"/>
</dbReference>
<dbReference type="PANTHER" id="PTHR13068">
    <property type="entry name" value="CGI-12 PROTEIN-RELATED"/>
    <property type="match status" value="1"/>
</dbReference>
<evidence type="ECO:0000256" key="3">
    <source>
        <dbReference type="ARBA" id="ARBA00022946"/>
    </source>
</evidence>
<dbReference type="AlphaFoldDB" id="A0A1D1XLX6"/>
<gene>
    <name evidence="4" type="primary">MTERFD3_1</name>
    <name evidence="5" type="synonym">MTERFD3_4</name>
    <name evidence="5" type="ORF">g.63093</name>
    <name evidence="4" type="ORF">g.63095</name>
</gene>
<reference evidence="4" key="1">
    <citation type="submission" date="2015-07" db="EMBL/GenBank/DDBJ databases">
        <title>Transcriptome Assembly of Anthurium amnicola.</title>
        <authorList>
            <person name="Suzuki J."/>
        </authorList>
    </citation>
    <scope>NUCLEOTIDE SEQUENCE</scope>
</reference>
<proteinExistence type="inferred from homology"/>
<dbReference type="EMBL" id="GDJX01024552">
    <property type="protein sequence ID" value="JAT43384.1"/>
    <property type="molecule type" value="Transcribed_RNA"/>
</dbReference>
<dbReference type="Gene3D" id="1.25.70.10">
    <property type="entry name" value="Transcription termination factor 3, mitochondrial"/>
    <property type="match status" value="2"/>
</dbReference>
<dbReference type="GO" id="GO:0006353">
    <property type="term" value="P:DNA-templated transcription termination"/>
    <property type="evidence" value="ECO:0007669"/>
    <property type="project" value="UniProtKB-KW"/>
</dbReference>
<organism evidence="4">
    <name type="scientific">Anthurium amnicola</name>
    <dbReference type="NCBI Taxonomy" id="1678845"/>
    <lineage>
        <taxon>Eukaryota</taxon>
        <taxon>Viridiplantae</taxon>
        <taxon>Streptophyta</taxon>
        <taxon>Embryophyta</taxon>
        <taxon>Tracheophyta</taxon>
        <taxon>Spermatophyta</taxon>
        <taxon>Magnoliopsida</taxon>
        <taxon>Liliopsida</taxon>
        <taxon>Araceae</taxon>
        <taxon>Pothoideae</taxon>
        <taxon>Potheae</taxon>
        <taxon>Anthurium</taxon>
    </lineage>
</organism>
<dbReference type="GO" id="GO:0003676">
    <property type="term" value="F:nucleic acid binding"/>
    <property type="evidence" value="ECO:0007669"/>
    <property type="project" value="InterPro"/>
</dbReference>
<evidence type="ECO:0000313" key="4">
    <source>
        <dbReference type="EMBL" id="JAT43384.1"/>
    </source>
</evidence>
<dbReference type="InterPro" id="IPR003690">
    <property type="entry name" value="MTERF"/>
</dbReference>
<evidence type="ECO:0000256" key="1">
    <source>
        <dbReference type="ARBA" id="ARBA00007692"/>
    </source>
</evidence>
<keyword evidence="2" id="KW-0805">Transcription regulation</keyword>
<dbReference type="PANTHER" id="PTHR13068:SF135">
    <property type="entry name" value="TRANSCRIPTION TERMINATION FACTOR MTERF8, CHLOROPLASTIC"/>
    <property type="match status" value="1"/>
</dbReference>
<comment type="similarity">
    <text evidence="1">Belongs to the mTERF family.</text>
</comment>
<dbReference type="SMART" id="SM00733">
    <property type="entry name" value="Mterf"/>
    <property type="match status" value="6"/>
</dbReference>
<dbReference type="InterPro" id="IPR038538">
    <property type="entry name" value="MTERF_sf"/>
</dbReference>
<keyword evidence="2" id="KW-0804">Transcription</keyword>
<sequence length="499" mass="54656">MRSFSLPKTLAPSPPPSSYPVPSFPIAGCRASPTFPSSSHSIVIHRSSRSAAALHSAGIAEADPSPSAGPQLTSAGIVSLLREFGFDGEEAEALLQRHGRLAGMCPESLRRRLVSLQSAGIAGLALPLTLAKQPEILTSVDAGRFLDFVEGELGGIDPPKLVRVLTTTEPRALGGVPDRARRLVDHGVPRDKLGHVVNSVNIKKVFCERSSEKLEETVVLLGRIGGCGGEADLVLRRPVLLNLDLETQLVPRIAFLVELAGGDEEAAAKLIRKLPAILAYTVEHFESHLKFWRSVGLSRERVFKIALVYPSVFSVSRERKIVPRIEFLKQCGLDADDIFKFLVKAPLFLSLSLDNLAKKLVFLVKMGYRHGTRDMAAAAGAVTRTSCENLQGVVGLLLGYGFCIGDVLAMSRRHPQLLQYNYESLEEKLEYLVGVMEREVEELLAFPAFLGYKLDDRIKHRYEVTKEVKGKGMSLNKLLSVSTETFYSNTTSNDNEVEE</sequence>
<accession>A0A1D1XLX6</accession>
<name>A0A1D1XLX6_9ARAE</name>